<dbReference type="InterPro" id="IPR009056">
    <property type="entry name" value="Cyt_c-like_dom"/>
</dbReference>
<evidence type="ECO:0000256" key="4">
    <source>
        <dbReference type="PROSITE-ProRule" id="PRU00433"/>
    </source>
</evidence>
<dbReference type="SUPFAM" id="SSF46626">
    <property type="entry name" value="Cytochrome c"/>
    <property type="match status" value="1"/>
</dbReference>
<keyword evidence="9" id="KW-1185">Reference proteome</keyword>
<keyword evidence="2 4" id="KW-0479">Metal-binding</keyword>
<evidence type="ECO:0000256" key="3">
    <source>
        <dbReference type="ARBA" id="ARBA00023004"/>
    </source>
</evidence>
<dbReference type="KEGG" id="agv:OJF2_08270"/>
<proteinExistence type="predicted"/>
<dbReference type="PANTHER" id="PTHR33546">
    <property type="entry name" value="LARGE, MULTIFUNCTIONAL SECRETED PROTEIN-RELATED"/>
    <property type="match status" value="1"/>
</dbReference>
<dbReference type="InterPro" id="IPR016024">
    <property type="entry name" value="ARM-type_fold"/>
</dbReference>
<dbReference type="InterPro" id="IPR011989">
    <property type="entry name" value="ARM-like"/>
</dbReference>
<dbReference type="InterPro" id="IPR036909">
    <property type="entry name" value="Cyt_c-like_dom_sf"/>
</dbReference>
<feature type="domain" description="Cytochrome c" evidence="7">
    <location>
        <begin position="941"/>
        <end position="1079"/>
    </location>
</feature>
<reference evidence="8 9" key="1">
    <citation type="submission" date="2019-08" db="EMBL/GenBank/DDBJ databases">
        <title>Deep-cultivation of Planctomycetes and their phenomic and genomic characterization uncovers novel biology.</title>
        <authorList>
            <person name="Wiegand S."/>
            <person name="Jogler M."/>
            <person name="Boedeker C."/>
            <person name="Pinto D."/>
            <person name="Vollmers J."/>
            <person name="Rivas-Marin E."/>
            <person name="Kohn T."/>
            <person name="Peeters S.H."/>
            <person name="Heuer A."/>
            <person name="Rast P."/>
            <person name="Oberbeckmann S."/>
            <person name="Bunk B."/>
            <person name="Jeske O."/>
            <person name="Meyerdierks A."/>
            <person name="Storesund J.E."/>
            <person name="Kallscheuer N."/>
            <person name="Luecker S."/>
            <person name="Lage O.M."/>
            <person name="Pohl T."/>
            <person name="Merkel B.J."/>
            <person name="Hornburger P."/>
            <person name="Mueller R.-W."/>
            <person name="Bruemmer F."/>
            <person name="Labrenz M."/>
            <person name="Spormann A.M."/>
            <person name="Op den Camp H."/>
            <person name="Overmann J."/>
            <person name="Amann R."/>
            <person name="Jetten M.S.M."/>
            <person name="Mascher T."/>
            <person name="Medema M.H."/>
            <person name="Devos D.P."/>
            <person name="Kaster A.-K."/>
            <person name="Ovreas L."/>
            <person name="Rohde M."/>
            <person name="Galperin M.Y."/>
            <person name="Jogler C."/>
        </authorList>
    </citation>
    <scope>NUCLEOTIDE SEQUENCE [LARGE SCALE GENOMIC DNA]</scope>
    <source>
        <strain evidence="8 9">OJF2</strain>
    </source>
</reference>
<feature type="signal peptide" evidence="6">
    <location>
        <begin position="1"/>
        <end position="28"/>
    </location>
</feature>
<evidence type="ECO:0000313" key="8">
    <source>
        <dbReference type="EMBL" id="QEH32357.1"/>
    </source>
</evidence>
<dbReference type="Gene3D" id="1.10.760.10">
    <property type="entry name" value="Cytochrome c-like domain"/>
    <property type="match status" value="1"/>
</dbReference>
<dbReference type="EMBL" id="CP042997">
    <property type="protein sequence ID" value="QEH32357.1"/>
    <property type="molecule type" value="Genomic_DNA"/>
</dbReference>
<sequence length="1264" mass="133997" precursor="true">MVPLVPAPASRSRSIAIAMALALGPWLASPPGAGAQMPAEESARKLKPAEGLEATLWAAEPLLVNPTNMDVDSRGRVWVSEGQNYRLTRGGNARFHRMDGADRIKILEDTDGDGRADKATVFADNIFPVPMGLAVEDHYDASGKYTGCRVFVGNSPNLLVLEDTDGDDRVDKRYPLLTGFGGVDSDHGVHGMVLGLDGKLYFTHGDGCCSVQSDRSERQQNFDVVDKSGRRVRTDQLANTLRVNRDGTEFEIICDRQRNNYEAALSSFGTIFVSDNDDDGNRGCRVIWTIDGGHYGYHTPGSPRHWGEDVPGTIPKLVGTGNGSPAGILVYEGPLLPKERGYEGAVLEVDAGSRQVNAFPIDRKGASYRTEYKVLLASDDPWFRPVDACVGPDGSVFVADWYDAGVGGHAFSDQTTGRIFRVAPKGHKAGKPAAPDFGTTAGRIAALKSPVVAARDAARRSLIAEGESGVAALEALYRDGDPMMRARALQVLAGMKGDAPALAALKDQDPRIRELAVRLLGRDCRENGVVSYDDPKAKRPPAALAHLDALLPMADDPDAGVRRELISAIRNLPTERVGEALRALAASWDGQDRWYLETLGLALDRREETFLARLLDGSLYGPMDVAKEGREGSVALPPYFPVDRNEAFLPAGSPDLPTTALSKALGLAWRLRRLESTRLVGSLLPALAAPELRQAADDVLGQVKDPRAAAALAELASRESAPARRGELVDILARKLEGGWNAGRDAEPVVALIGAELADAAGKPRGVRLAVASRDPRYGQALEGVALDPALPEPLRAAAVEGLATIKAPRAATLLDRLIGESKGRPNSDAIAEAAVRASARVYDATNRLRELIVARDYPLGVRREALRSLGQRDGGARAILDMAKSGSLPEDLKTEATTLLHTTPSIGRALREEAAAVLPMPKAAGGRPLPPVGFLLRREGDPGKGRIAFFRAGQNACAGCHRVRGQGQWVGPDLSTIGTKYGKDELLRSILNPSAAIGYNYRALILAMEDGRVLTGLPVEDTPDRLVIKTAEGRRIAVRPADVEARKTSDVSLMPEGLAQGLTADELVDLLAFLSALREPVSIVGQYHVLGPVAEEGAARAIDPTAKVDLDAIRKRPAAGDLAWRRVDANAEGLADLADLAADPARNAAYAFTAVTSPVEQKARLVVESGASLTAWLDGKTVLAEAPAAPSGGPREVELTLPRGTSTLLLRLAGPGGDGSGNGNGNGKSAGGEAAGTRAASLVTTFVSAQPVSFATTEAAPPR</sequence>
<dbReference type="InterPro" id="IPR013427">
    <property type="entry name" value="Haem-bd_dom_put"/>
</dbReference>
<dbReference type="InterPro" id="IPR011042">
    <property type="entry name" value="6-blade_b-propeller_TolB-like"/>
</dbReference>
<keyword evidence="6" id="KW-0732">Signal</keyword>
<name>A0A5B9VWN8_9BACT</name>
<evidence type="ECO:0000259" key="7">
    <source>
        <dbReference type="PROSITE" id="PS51007"/>
    </source>
</evidence>
<dbReference type="GO" id="GO:0046872">
    <property type="term" value="F:metal ion binding"/>
    <property type="evidence" value="ECO:0007669"/>
    <property type="project" value="UniProtKB-KW"/>
</dbReference>
<feature type="region of interest" description="Disordered" evidence="5">
    <location>
        <begin position="1213"/>
        <end position="1237"/>
    </location>
</feature>
<dbReference type="Proteomes" id="UP000324233">
    <property type="component" value="Chromosome"/>
</dbReference>
<evidence type="ECO:0000313" key="9">
    <source>
        <dbReference type="Proteomes" id="UP000324233"/>
    </source>
</evidence>
<keyword evidence="3 4" id="KW-0408">Iron</keyword>
<evidence type="ECO:0000256" key="6">
    <source>
        <dbReference type="SAM" id="SignalP"/>
    </source>
</evidence>
<accession>A0A5B9VWN8</accession>
<protein>
    <submittedName>
        <fullName evidence="8">Cytochrome c</fullName>
    </submittedName>
</protein>
<dbReference type="InterPro" id="IPR004155">
    <property type="entry name" value="PBS_lyase_HEAT"/>
</dbReference>
<evidence type="ECO:0000256" key="1">
    <source>
        <dbReference type="ARBA" id="ARBA00022617"/>
    </source>
</evidence>
<dbReference type="InterPro" id="IPR055557">
    <property type="entry name" value="DUF7133"/>
</dbReference>
<dbReference type="InterPro" id="IPR011041">
    <property type="entry name" value="Quinoprot_gluc/sorb_DH_b-prop"/>
</dbReference>
<evidence type="ECO:0000256" key="2">
    <source>
        <dbReference type="ARBA" id="ARBA00022723"/>
    </source>
</evidence>
<keyword evidence="1 4" id="KW-0349">Heme</keyword>
<dbReference type="Pfam" id="PF00034">
    <property type="entry name" value="Cytochrom_C"/>
    <property type="match status" value="1"/>
</dbReference>
<dbReference type="PROSITE" id="PS51007">
    <property type="entry name" value="CYTC"/>
    <property type="match status" value="1"/>
</dbReference>
<dbReference type="SUPFAM" id="SSF48371">
    <property type="entry name" value="ARM repeat"/>
    <property type="match status" value="1"/>
</dbReference>
<organism evidence="8 9">
    <name type="scientific">Aquisphaera giovannonii</name>
    <dbReference type="NCBI Taxonomy" id="406548"/>
    <lineage>
        <taxon>Bacteria</taxon>
        <taxon>Pseudomonadati</taxon>
        <taxon>Planctomycetota</taxon>
        <taxon>Planctomycetia</taxon>
        <taxon>Isosphaerales</taxon>
        <taxon>Isosphaeraceae</taxon>
        <taxon>Aquisphaera</taxon>
    </lineage>
</organism>
<dbReference type="GO" id="GO:0009055">
    <property type="term" value="F:electron transfer activity"/>
    <property type="evidence" value="ECO:0007669"/>
    <property type="project" value="InterPro"/>
</dbReference>
<dbReference type="PANTHER" id="PTHR33546:SF1">
    <property type="entry name" value="LARGE, MULTIFUNCTIONAL SECRETED PROTEIN"/>
    <property type="match status" value="1"/>
</dbReference>
<dbReference type="GO" id="GO:0020037">
    <property type="term" value="F:heme binding"/>
    <property type="evidence" value="ECO:0007669"/>
    <property type="project" value="InterPro"/>
</dbReference>
<dbReference type="SMART" id="SM00567">
    <property type="entry name" value="EZ_HEAT"/>
    <property type="match status" value="5"/>
</dbReference>
<dbReference type="Gene3D" id="2.120.10.30">
    <property type="entry name" value="TolB, C-terminal domain"/>
    <property type="match status" value="1"/>
</dbReference>
<dbReference type="NCBIfam" id="TIGR02604">
    <property type="entry name" value="Piru_Ver_Nterm"/>
    <property type="match status" value="1"/>
</dbReference>
<dbReference type="AlphaFoldDB" id="A0A5B9VWN8"/>
<dbReference type="Gene3D" id="1.25.10.10">
    <property type="entry name" value="Leucine-rich Repeat Variant"/>
    <property type="match status" value="1"/>
</dbReference>
<feature type="chain" id="PRO_5023059898" evidence="6">
    <location>
        <begin position="29"/>
        <end position="1264"/>
    </location>
</feature>
<dbReference type="Pfam" id="PF23500">
    <property type="entry name" value="DUF7133"/>
    <property type="match status" value="1"/>
</dbReference>
<evidence type="ECO:0000256" key="5">
    <source>
        <dbReference type="SAM" id="MobiDB-lite"/>
    </source>
</evidence>
<gene>
    <name evidence="8" type="ORF">OJF2_08270</name>
</gene>
<dbReference type="NCBIfam" id="TIGR02603">
    <property type="entry name" value="CxxCH_TIGR02603"/>
    <property type="match status" value="1"/>
</dbReference>
<dbReference type="InterPro" id="IPR013428">
    <property type="entry name" value="Membrane-bound_put_N"/>
</dbReference>
<dbReference type="RefSeq" id="WP_246196372.1">
    <property type="nucleotide sequence ID" value="NZ_CP042997.1"/>
</dbReference>
<dbReference type="SUPFAM" id="SSF50952">
    <property type="entry name" value="Soluble quinoprotein glucose dehydrogenase"/>
    <property type="match status" value="1"/>
</dbReference>
<feature type="compositionally biased region" description="Gly residues" evidence="5">
    <location>
        <begin position="1215"/>
        <end position="1235"/>
    </location>
</feature>